<feature type="domain" description="Replicative helicase loading/DNA remodeling protein DnaB N-terminal winged helix" evidence="4">
    <location>
        <begin position="13"/>
        <end position="230"/>
    </location>
</feature>
<keyword evidence="5" id="KW-0347">Helicase</keyword>
<evidence type="ECO:0000313" key="6">
    <source>
        <dbReference type="Proteomes" id="UP000198642"/>
    </source>
</evidence>
<dbReference type="InterPro" id="IPR058660">
    <property type="entry name" value="WHD_DnaB"/>
</dbReference>
<accession>A0A1I0ZJN0</accession>
<dbReference type="OrthoDB" id="2082007at2"/>
<feature type="domain" description="DnaB/C C-terminal" evidence="3">
    <location>
        <begin position="307"/>
        <end position="373"/>
    </location>
</feature>
<keyword evidence="6" id="KW-1185">Reference proteome</keyword>
<dbReference type="Pfam" id="PF25888">
    <property type="entry name" value="WHD_DnaB"/>
    <property type="match status" value="1"/>
</dbReference>
<evidence type="ECO:0000259" key="4">
    <source>
        <dbReference type="Pfam" id="PF25888"/>
    </source>
</evidence>
<evidence type="ECO:0000256" key="2">
    <source>
        <dbReference type="SAM" id="MobiDB-lite"/>
    </source>
</evidence>
<evidence type="ECO:0000256" key="1">
    <source>
        <dbReference type="ARBA" id="ARBA00093462"/>
    </source>
</evidence>
<feature type="compositionally biased region" description="Basic and acidic residues" evidence="2">
    <location>
        <begin position="396"/>
        <end position="406"/>
    </location>
</feature>
<dbReference type="AlphaFoldDB" id="A0A1I0ZJN0"/>
<dbReference type="Pfam" id="PF07261">
    <property type="entry name" value="DnaB_2"/>
    <property type="match status" value="1"/>
</dbReference>
<dbReference type="Proteomes" id="UP000198642">
    <property type="component" value="Unassembled WGS sequence"/>
</dbReference>
<feature type="region of interest" description="Disordered" evidence="2">
    <location>
        <begin position="374"/>
        <end position="440"/>
    </location>
</feature>
<evidence type="ECO:0000313" key="5">
    <source>
        <dbReference type="EMBL" id="SFB24608.1"/>
    </source>
</evidence>
<name>A0A1I0ZJN0_9BACI</name>
<organism evidence="5 6">
    <name type="scientific">Lentibacillus halodurans</name>
    <dbReference type="NCBI Taxonomy" id="237679"/>
    <lineage>
        <taxon>Bacteria</taxon>
        <taxon>Bacillati</taxon>
        <taxon>Bacillota</taxon>
        <taxon>Bacilli</taxon>
        <taxon>Bacillales</taxon>
        <taxon>Bacillaceae</taxon>
        <taxon>Lentibacillus</taxon>
    </lineage>
</organism>
<dbReference type="STRING" id="237679.SAMN04488072_11162"/>
<dbReference type="RefSeq" id="WP_090239184.1">
    <property type="nucleotide sequence ID" value="NZ_FOJW01000011.1"/>
</dbReference>
<keyword evidence="5" id="KW-0067">ATP-binding</keyword>
<sequence length="440" mass="51091">MKDIAKILPVEGYRVLLRGSLPFDYTTSLTHLYQPLIGIHAVSLYQTLLNELDFQRNTVFQTHHTLMNYMDLQLNDIYRARLKLEGIGLLKTYQQQSNDHRAYTYELQCVFSPVEFFADDMLTQLLYHHIGQDKFEMLQEHFQLQTNEKGTNITAAFNEVFQTFQPHTTGLDITAGNQQAEENIPSIDFSWMEQMLASRMIPVKKVLTTANKRLIPQMMELYDLAEYEVEKAVLWALTDENTLDPKEFKEACHDLFQSKHQQAAIRLTEKTEQAGVEPEYQPTTKEEQLILKLEKISPKQLLEDLSNGGQASGQDLKMIREVMTTQGLPSPVMNVLIHYVLLQSDMKLSKAYMETIASHWSRANLKTAREAMAFAKNQKSQSQQREKKRQNYRKPASKEVVPDWFKERKKKKPEVPQHNPDTEQNNEEFAALLREFKNGK</sequence>
<proteinExistence type="inferred from homology"/>
<reference evidence="5 6" key="1">
    <citation type="submission" date="2016-10" db="EMBL/GenBank/DDBJ databases">
        <authorList>
            <person name="de Groot N.N."/>
        </authorList>
    </citation>
    <scope>NUCLEOTIDE SEQUENCE [LARGE SCALE GENOMIC DNA]</scope>
    <source>
        <strain evidence="5 6">CGMCC 1.3702</strain>
    </source>
</reference>
<gene>
    <name evidence="5" type="ORF">SAMN04488072_11162</name>
</gene>
<comment type="similarity">
    <text evidence="1">Belongs to the DnaB/DnaD family.</text>
</comment>
<keyword evidence="5" id="KW-0547">Nucleotide-binding</keyword>
<evidence type="ECO:0000259" key="3">
    <source>
        <dbReference type="Pfam" id="PF07261"/>
    </source>
</evidence>
<dbReference type="InterPro" id="IPR006343">
    <property type="entry name" value="DnaB/C_C"/>
</dbReference>
<dbReference type="EMBL" id="FOJW01000011">
    <property type="protein sequence ID" value="SFB24608.1"/>
    <property type="molecule type" value="Genomic_DNA"/>
</dbReference>
<keyword evidence="5" id="KW-0378">Hydrolase</keyword>
<protein>
    <submittedName>
        <fullName evidence="5">Replicative DNA helicase loader DnaB</fullName>
    </submittedName>
</protein>
<dbReference type="GO" id="GO:0004386">
    <property type="term" value="F:helicase activity"/>
    <property type="evidence" value="ECO:0007669"/>
    <property type="project" value="UniProtKB-KW"/>
</dbReference>